<reference evidence="6 7" key="1">
    <citation type="submission" date="2018-09" db="EMBL/GenBank/DDBJ databases">
        <authorList>
            <person name="Zhu H."/>
        </authorList>
    </citation>
    <scope>NUCLEOTIDE SEQUENCE [LARGE SCALE GENOMIC DNA]</scope>
    <source>
        <strain evidence="6 7">K2W22B-5</strain>
    </source>
</reference>
<dbReference type="Proteomes" id="UP000283458">
    <property type="component" value="Unassembled WGS sequence"/>
</dbReference>
<dbReference type="Gene3D" id="3.20.20.370">
    <property type="entry name" value="Glycoside hydrolase/deacetylase"/>
    <property type="match status" value="1"/>
</dbReference>
<proteinExistence type="inferred from homology"/>
<gene>
    <name evidence="6" type="ORF">D3877_20035</name>
</gene>
<evidence type="ECO:0000256" key="3">
    <source>
        <dbReference type="ARBA" id="ARBA00020071"/>
    </source>
</evidence>
<evidence type="ECO:0000256" key="4">
    <source>
        <dbReference type="ARBA" id="ARBA00032976"/>
    </source>
</evidence>
<accession>A0A418VRL7</accession>
<dbReference type="OrthoDB" id="9784220at2"/>
<dbReference type="PANTHER" id="PTHR47561">
    <property type="entry name" value="POLYSACCHARIDE DEACETYLASE FAMILY PROTEIN (AFU_ORTHOLOGUE AFUA_6G05030)"/>
    <property type="match status" value="1"/>
</dbReference>
<name>A0A418VRL7_9PROT</name>
<evidence type="ECO:0000313" key="6">
    <source>
        <dbReference type="EMBL" id="RJF79120.1"/>
    </source>
</evidence>
<dbReference type="AlphaFoldDB" id="A0A418VRL7"/>
<dbReference type="RefSeq" id="WP_119832578.1">
    <property type="nucleotide sequence ID" value="NZ_QYUL01000003.1"/>
</dbReference>
<dbReference type="GO" id="GO:0005975">
    <property type="term" value="P:carbohydrate metabolic process"/>
    <property type="evidence" value="ECO:0007669"/>
    <property type="project" value="InterPro"/>
</dbReference>
<dbReference type="InterPro" id="IPR011330">
    <property type="entry name" value="Glyco_hydro/deAcase_b/a-brl"/>
</dbReference>
<evidence type="ECO:0000256" key="2">
    <source>
        <dbReference type="ARBA" id="ARBA00010973"/>
    </source>
</evidence>
<dbReference type="GO" id="GO:0016810">
    <property type="term" value="F:hydrolase activity, acting on carbon-nitrogen (but not peptide) bonds"/>
    <property type="evidence" value="ECO:0007669"/>
    <property type="project" value="InterPro"/>
</dbReference>
<dbReference type="PANTHER" id="PTHR47561:SF1">
    <property type="entry name" value="POLYSACCHARIDE DEACETYLASE FAMILY PROTEIN (AFU_ORTHOLOGUE AFUA_6G05030)"/>
    <property type="match status" value="1"/>
</dbReference>
<dbReference type="InterPro" id="IPR037950">
    <property type="entry name" value="PgdA-like"/>
</dbReference>
<sequence>MTHDIPAKPANPAPAAPLFPWPNGARCALFPGFDVDAESVWIAGDRRNAERLVTLSYGGYEARVGIPKILELLDRYAVKATFFVTGWTAEAHPAACEAIVKGGHEIAHHGYLHLRPEPGDLATMVEEVDRGFDALKRILGVTPVGYRAPSGENFTELLQLLRDRGIRYSSSWRDDIRPYRHRLPDGAGPIEIPVNYSFDDWNFGMSHRTSPRALFGREDVLSIWRDEFDQTREWGGVATMVMHPQVSGRPMRFRILEDFLKHVRQYDDVWWATGREITDHYEACERSITPPDVDAESRATGA</sequence>
<dbReference type="PROSITE" id="PS51677">
    <property type="entry name" value="NODB"/>
    <property type="match status" value="1"/>
</dbReference>
<protein>
    <recommendedName>
        <fullName evidence="3">Chitooligosaccharide deacetylase</fullName>
    </recommendedName>
    <alternativeName>
        <fullName evidence="4">Nodulation protein B</fullName>
    </alternativeName>
</protein>
<dbReference type="InterPro" id="IPR002509">
    <property type="entry name" value="NODB_dom"/>
</dbReference>
<dbReference type="EMBL" id="QYUL01000003">
    <property type="protein sequence ID" value="RJF79120.1"/>
    <property type="molecule type" value="Genomic_DNA"/>
</dbReference>
<comment type="similarity">
    <text evidence="2">Belongs to the polysaccharide deacetylase family.</text>
</comment>
<comment type="caution">
    <text evidence="6">The sequence shown here is derived from an EMBL/GenBank/DDBJ whole genome shotgun (WGS) entry which is preliminary data.</text>
</comment>
<dbReference type="SUPFAM" id="SSF88713">
    <property type="entry name" value="Glycoside hydrolase/deacetylase"/>
    <property type="match status" value="1"/>
</dbReference>
<dbReference type="CDD" id="cd10938">
    <property type="entry name" value="CE4_HpPgdA_like"/>
    <property type="match status" value="1"/>
</dbReference>
<organism evidence="6 7">
    <name type="scientific">Azospirillum cavernae</name>
    <dbReference type="NCBI Taxonomy" id="2320860"/>
    <lineage>
        <taxon>Bacteria</taxon>
        <taxon>Pseudomonadati</taxon>
        <taxon>Pseudomonadota</taxon>
        <taxon>Alphaproteobacteria</taxon>
        <taxon>Rhodospirillales</taxon>
        <taxon>Azospirillaceae</taxon>
        <taxon>Azospirillum</taxon>
    </lineage>
</organism>
<evidence type="ECO:0000259" key="5">
    <source>
        <dbReference type="PROSITE" id="PS51677"/>
    </source>
</evidence>
<feature type="domain" description="NodB homology" evidence="5">
    <location>
        <begin position="51"/>
        <end position="272"/>
    </location>
</feature>
<dbReference type="Pfam" id="PF01522">
    <property type="entry name" value="Polysacc_deac_1"/>
    <property type="match status" value="1"/>
</dbReference>
<keyword evidence="7" id="KW-1185">Reference proteome</keyword>
<comment type="function">
    <text evidence="1">Is involved in generating a small heat-stable compound (Nod), an acylated oligomer of N-acetylglucosamine, that stimulates mitosis in various plant protoplasts.</text>
</comment>
<evidence type="ECO:0000313" key="7">
    <source>
        <dbReference type="Proteomes" id="UP000283458"/>
    </source>
</evidence>
<evidence type="ECO:0000256" key="1">
    <source>
        <dbReference type="ARBA" id="ARBA00003236"/>
    </source>
</evidence>